<dbReference type="Gene3D" id="2.60.120.10">
    <property type="entry name" value="Jelly Rolls"/>
    <property type="match status" value="1"/>
</dbReference>
<reference evidence="2 3" key="1">
    <citation type="submission" date="2020-08" db="EMBL/GenBank/DDBJ databases">
        <title>Genome public.</title>
        <authorList>
            <person name="Liu C."/>
            <person name="Sun Q."/>
        </authorList>
    </citation>
    <scope>NUCLEOTIDE SEQUENCE [LARGE SCALE GENOMIC DNA]</scope>
    <source>
        <strain evidence="2 3">BX2</strain>
    </source>
</reference>
<dbReference type="EMBL" id="JACOOI010000005">
    <property type="protein sequence ID" value="MBC5642591.1"/>
    <property type="molecule type" value="Genomic_DNA"/>
</dbReference>
<gene>
    <name evidence="2" type="ORF">H8S77_06785</name>
</gene>
<comment type="caution">
    <text evidence="2">The sequence shown here is derived from an EMBL/GenBank/DDBJ whole genome shotgun (WGS) entry which is preliminary data.</text>
</comment>
<proteinExistence type="predicted"/>
<dbReference type="SUPFAM" id="SSF51206">
    <property type="entry name" value="cAMP-binding domain-like"/>
    <property type="match status" value="1"/>
</dbReference>
<dbReference type="InterPro" id="IPR014710">
    <property type="entry name" value="RmlC-like_jellyroll"/>
</dbReference>
<dbReference type="CDD" id="cd00038">
    <property type="entry name" value="CAP_ED"/>
    <property type="match status" value="1"/>
</dbReference>
<dbReference type="Pfam" id="PF00027">
    <property type="entry name" value="cNMP_binding"/>
    <property type="match status" value="1"/>
</dbReference>
<feature type="domain" description="Cyclic nucleotide-binding" evidence="1">
    <location>
        <begin position="26"/>
        <end position="111"/>
    </location>
</feature>
<protein>
    <submittedName>
        <fullName evidence="2">Crp/Fnr family transcriptional regulator</fullName>
    </submittedName>
</protein>
<dbReference type="RefSeq" id="WP_186958792.1">
    <property type="nucleotide sequence ID" value="NZ_JACOOI010000005.1"/>
</dbReference>
<keyword evidence="3" id="KW-1185">Reference proteome</keyword>
<evidence type="ECO:0000313" key="3">
    <source>
        <dbReference type="Proteomes" id="UP000644010"/>
    </source>
</evidence>
<organism evidence="2 3">
    <name type="scientific">Parabacteroides segnis</name>
    <dbReference type="NCBI Taxonomy" id="2763058"/>
    <lineage>
        <taxon>Bacteria</taxon>
        <taxon>Pseudomonadati</taxon>
        <taxon>Bacteroidota</taxon>
        <taxon>Bacteroidia</taxon>
        <taxon>Bacteroidales</taxon>
        <taxon>Tannerellaceae</taxon>
        <taxon>Parabacteroides</taxon>
    </lineage>
</organism>
<name>A0ABR7DZM1_9BACT</name>
<dbReference type="Proteomes" id="UP000644010">
    <property type="component" value="Unassembled WGS sequence"/>
</dbReference>
<sequence length="189" mass="22238">MYEYLKQYAPVSDELCEALSDSCEQKEFSKRDLLVSADTECNYLYFILEGLCISYFEKDGRVCVARFCKEGDFCTPFHSFLGEKKSFLSVVAYERTTVLCISRKAFDCLWQKFDGFSTLIYAALEKQTIEYEERDFWMRSLSSVERLRHSLEIREVQSLLQRVPQYMIASYLQMTAEHYAKLQKQLNKG</sequence>
<dbReference type="InterPro" id="IPR000595">
    <property type="entry name" value="cNMP-bd_dom"/>
</dbReference>
<dbReference type="InterPro" id="IPR018490">
    <property type="entry name" value="cNMP-bd_dom_sf"/>
</dbReference>
<evidence type="ECO:0000259" key="1">
    <source>
        <dbReference type="Pfam" id="PF00027"/>
    </source>
</evidence>
<accession>A0ABR7DZM1</accession>
<evidence type="ECO:0000313" key="2">
    <source>
        <dbReference type="EMBL" id="MBC5642591.1"/>
    </source>
</evidence>